<evidence type="ECO:0000313" key="1">
    <source>
        <dbReference type="EMBL" id="CAG9947363.1"/>
    </source>
</evidence>
<evidence type="ECO:0000313" key="2">
    <source>
        <dbReference type="Proteomes" id="UP000836387"/>
    </source>
</evidence>
<dbReference type="EMBL" id="CADEHS020000012">
    <property type="protein sequence ID" value="CAG9947363.1"/>
    <property type="molecule type" value="Genomic_DNA"/>
</dbReference>
<protein>
    <submittedName>
        <fullName evidence="1">Uncharacterized protein</fullName>
    </submittedName>
</protein>
<reference evidence="1" key="1">
    <citation type="submission" date="2020-04" db="EMBL/GenBank/DDBJ databases">
        <authorList>
            <person name="Broberg M."/>
        </authorList>
    </citation>
    <scope>NUCLEOTIDE SEQUENCE</scope>
</reference>
<organism evidence="1 2">
    <name type="scientific">Clonostachys rosea f. rosea IK726</name>
    <dbReference type="NCBI Taxonomy" id="1349383"/>
    <lineage>
        <taxon>Eukaryota</taxon>
        <taxon>Fungi</taxon>
        <taxon>Dikarya</taxon>
        <taxon>Ascomycota</taxon>
        <taxon>Pezizomycotina</taxon>
        <taxon>Sordariomycetes</taxon>
        <taxon>Hypocreomycetidae</taxon>
        <taxon>Hypocreales</taxon>
        <taxon>Bionectriaceae</taxon>
        <taxon>Clonostachys</taxon>
    </lineage>
</organism>
<accession>A0ACA9U2H6</accession>
<sequence length="78" mass="9211">MKSWNLEQSKTNRILKAAEKGGYEHIVASIAIYLNYIQDESLIWRVADNSPFYSIVVDMSYYEMEENLSQMKTLFEYC</sequence>
<keyword evidence="2" id="KW-1185">Reference proteome</keyword>
<reference evidence="1" key="2">
    <citation type="submission" date="2021-10" db="EMBL/GenBank/DDBJ databases">
        <authorList>
            <person name="Piombo E."/>
        </authorList>
    </citation>
    <scope>NUCLEOTIDE SEQUENCE</scope>
</reference>
<gene>
    <name evidence="1" type="ORF">CRV2_00012532</name>
</gene>
<dbReference type="Proteomes" id="UP000836387">
    <property type="component" value="Unassembled WGS sequence"/>
</dbReference>
<proteinExistence type="predicted"/>
<name>A0ACA9U2H6_BIOOC</name>
<feature type="non-terminal residue" evidence="1">
    <location>
        <position position="78"/>
    </location>
</feature>
<comment type="caution">
    <text evidence="1">The sequence shown here is derived from an EMBL/GenBank/DDBJ whole genome shotgun (WGS) entry which is preliminary data.</text>
</comment>